<dbReference type="EMBL" id="JAPFPW010000035">
    <property type="protein sequence ID" value="MCW7755364.1"/>
    <property type="molecule type" value="Genomic_DNA"/>
</dbReference>
<reference evidence="2 3" key="1">
    <citation type="submission" date="2022-11" db="EMBL/GenBank/DDBJ databases">
        <title>Desulfobotulus tamanensis H1 sp. nov. - anaerobic, alkaliphilic, sulphate reducing bacterium isolated from terrestrial mud volcano.</title>
        <authorList>
            <person name="Frolova A."/>
            <person name="Merkel A.Y."/>
            <person name="Slobodkin A.I."/>
        </authorList>
    </citation>
    <scope>NUCLEOTIDE SEQUENCE [LARGE SCALE GENOMIC DNA]</scope>
    <source>
        <strain evidence="2 3">H1</strain>
    </source>
</reference>
<organism evidence="2 3">
    <name type="scientific">Desulfobotulus pelophilus</name>
    <dbReference type="NCBI Taxonomy" id="2823377"/>
    <lineage>
        <taxon>Bacteria</taxon>
        <taxon>Pseudomonadati</taxon>
        <taxon>Thermodesulfobacteriota</taxon>
        <taxon>Desulfobacteria</taxon>
        <taxon>Desulfobacterales</taxon>
        <taxon>Desulfobacteraceae</taxon>
        <taxon>Desulfobotulus</taxon>
    </lineage>
</organism>
<dbReference type="InterPro" id="IPR046913">
    <property type="entry name" value="ABC-3C_CTD7"/>
</dbReference>
<evidence type="ECO:0000313" key="2">
    <source>
        <dbReference type="EMBL" id="MCW7755364.1"/>
    </source>
</evidence>
<dbReference type="Pfam" id="PF20283">
    <property type="entry name" value="CTD7"/>
    <property type="match status" value="1"/>
</dbReference>
<evidence type="ECO:0000259" key="1">
    <source>
        <dbReference type="Pfam" id="PF20283"/>
    </source>
</evidence>
<sequence length="401" mass="46707">MPPRNSQFSASEPALGYFYQPRYALLQLLRLPEDTVCFIEKDDDIDFTDADEGRILVSLKHKAPGDTLTNLSPDFWKSVRIWLEYYLKENCSTPSVSFFLYTTGNVATGSFLAAFLPNAPPDETLPQQVSEILAQSESKTIGKTKILLEKLPKDKWPDFFRRITIFDNQERIQNIPQIIINEKLRTVRPQFRRPVYERLEGWWTNECIELLSGRRHEPLRGSEVSEILSYITEQFREDNLPIDFEYAEPENGANPDSDDRNFVKQLRAIGLHSDRIRRAIIDYYRAFEQRGSWLRENVMLTGGELEKYDDRLVDEWARLREIVFEELANDSPEKLLQTTGRKLLNDLSTSNHPNLRIRTGVTATFVTMGSYHMLANEGTPRVYWHPRFEMRVADILHGRKP</sequence>
<protein>
    <recommendedName>
        <fullName evidence="1">ABC-three component systems C-terminal domain-containing protein</fullName>
    </recommendedName>
</protein>
<evidence type="ECO:0000313" key="3">
    <source>
        <dbReference type="Proteomes" id="UP001209681"/>
    </source>
</evidence>
<gene>
    <name evidence="2" type="ORF">OOT00_15375</name>
</gene>
<proteinExistence type="predicted"/>
<comment type="caution">
    <text evidence="2">The sequence shown here is derived from an EMBL/GenBank/DDBJ whole genome shotgun (WGS) entry which is preliminary data.</text>
</comment>
<dbReference type="RefSeq" id="WP_265426311.1">
    <property type="nucleotide sequence ID" value="NZ_JAPFPW010000035.1"/>
</dbReference>
<name>A0ABT3ND27_9BACT</name>
<accession>A0ABT3ND27</accession>
<keyword evidence="3" id="KW-1185">Reference proteome</keyword>
<feature type="domain" description="ABC-three component systems C-terminal" evidence="1">
    <location>
        <begin position="262"/>
        <end position="390"/>
    </location>
</feature>
<dbReference type="Proteomes" id="UP001209681">
    <property type="component" value="Unassembled WGS sequence"/>
</dbReference>